<evidence type="ECO:0000313" key="1">
    <source>
        <dbReference type="EMBL" id="GHI60424.1"/>
    </source>
</evidence>
<dbReference type="SMART" id="SM01236">
    <property type="entry name" value="Haem_oxygenase_2"/>
    <property type="match status" value="1"/>
</dbReference>
<dbReference type="Pfam" id="PF14518">
    <property type="entry name" value="Haem_oxygenas_2"/>
    <property type="match status" value="1"/>
</dbReference>
<dbReference type="SUPFAM" id="SSF48613">
    <property type="entry name" value="Heme oxygenase-like"/>
    <property type="match status" value="1"/>
</dbReference>
<gene>
    <name evidence="1" type="ORF">Saso_20740</name>
</gene>
<comment type="caution">
    <text evidence="1">The sequence shown here is derived from an EMBL/GenBank/DDBJ whole genome shotgun (WGS) entry which is preliminary data.</text>
</comment>
<dbReference type="RefSeq" id="WP_229901102.1">
    <property type="nucleotide sequence ID" value="NZ_BMSI01000002.1"/>
</dbReference>
<dbReference type="InterPro" id="IPR016084">
    <property type="entry name" value="Haem_Oase-like_multi-hlx"/>
</dbReference>
<proteinExistence type="predicted"/>
<dbReference type="GeneID" id="91469976"/>
<name>A0ABQ3RX27_9ACTN</name>
<evidence type="ECO:0000313" key="2">
    <source>
        <dbReference type="Proteomes" id="UP000649259"/>
    </source>
</evidence>
<reference evidence="2" key="1">
    <citation type="submission" date="2023-07" db="EMBL/GenBank/DDBJ databases">
        <title>Whole genome shotgun sequence of Streptomyces cacaoi subsp. asoensis NBRC 13813.</title>
        <authorList>
            <person name="Komaki H."/>
            <person name="Tamura T."/>
        </authorList>
    </citation>
    <scope>NUCLEOTIDE SEQUENCE [LARGE SCALE GENOMIC DNA]</scope>
    <source>
        <strain evidence="2">NBRC 13813</strain>
    </source>
</reference>
<dbReference type="EMBL" id="BNEB01000002">
    <property type="protein sequence ID" value="GHI60424.1"/>
    <property type="molecule type" value="Genomic_DNA"/>
</dbReference>
<accession>A0ABQ3RX27</accession>
<protein>
    <recommendedName>
        <fullName evidence="3">Iron-containing redox enzyme family protein</fullName>
    </recommendedName>
</protein>
<evidence type="ECO:0008006" key="3">
    <source>
        <dbReference type="Google" id="ProtNLM"/>
    </source>
</evidence>
<dbReference type="Gene3D" id="1.20.910.10">
    <property type="entry name" value="Heme oxygenase-like"/>
    <property type="match status" value="1"/>
</dbReference>
<sequence>MTTPSGPLAAAPGVCHTRAPLGAELRTVLALVAPVLHHSAARLWQPQDLRARYLRYLVTMHTVIRASVPLMERARAACRDAPATDPAAGPLYRYLTAHIPRERHHDTWLLRDMEAAGLHPGHELARPPSPEVARLVGAQYYWIDHFHPLSLLGYVAVLELNAPAPSLIPLLAARTGLPPAAFDTLRLHAEIDDGHSTAVLGALDESAPAPQVRAAVRLSALHTVTALADVLNSLADLTDRTGGPAE</sequence>
<keyword evidence="2" id="KW-1185">Reference proteome</keyword>
<organism evidence="1 2">
    <name type="scientific">Streptomyces asoensis</name>
    <dbReference type="NCBI Taxonomy" id="249586"/>
    <lineage>
        <taxon>Bacteria</taxon>
        <taxon>Bacillati</taxon>
        <taxon>Actinomycetota</taxon>
        <taxon>Actinomycetes</taxon>
        <taxon>Kitasatosporales</taxon>
        <taxon>Streptomycetaceae</taxon>
        <taxon>Streptomyces</taxon>
    </lineage>
</organism>
<dbReference type="Proteomes" id="UP000649259">
    <property type="component" value="Unassembled WGS sequence"/>
</dbReference>